<dbReference type="HOGENOM" id="CLU_066078_0_0_1"/>
<gene>
    <name evidence="3" type="primary">6036754</name>
    <name evidence="2" type="ORF">CpipJ_CPIJ004728</name>
</gene>
<protein>
    <recommendedName>
        <fullName evidence="1">Chitin-binding type-2 domain-containing protein</fullName>
    </recommendedName>
</protein>
<dbReference type="AlphaFoldDB" id="B0WDG8"/>
<sequence>MAIQLAAGSFIIRNRSTKQASSLAAVAPPEFVPGTLRETSRQTAARYTIKDCDATRSSTCTDCGKIKLCLSTDDTKNPIQDCPANIPYCSMSATVTGGVCQKIPDPTVAECAPAKSTFTCTGVGFYPDLKSCQLYHYCSALGAVADDYECPGGYRFSSKANGCALSSVACPTFTCKLDNPDAVYQAYPADTQYYVYCSYDRTKSPPSFLGAYVLSCGQGAAYNPATDRCVFTCPKEGLFVDSANPRQYYQCYYLNGVLVPRDMVCAATQKFSTADNRCI</sequence>
<dbReference type="InterPro" id="IPR002557">
    <property type="entry name" value="Chitin-bd_dom"/>
</dbReference>
<dbReference type="VEuPathDB" id="VectorBase:CPIJ004728"/>
<reference evidence="3" key="2">
    <citation type="submission" date="2021-02" db="UniProtKB">
        <authorList>
            <consortium name="EnsemblMetazoa"/>
        </authorList>
    </citation>
    <scope>IDENTIFICATION</scope>
    <source>
        <strain evidence="3">JHB</strain>
    </source>
</reference>
<dbReference type="Pfam" id="PF01607">
    <property type="entry name" value="CBM_14"/>
    <property type="match status" value="1"/>
</dbReference>
<evidence type="ECO:0000313" key="3">
    <source>
        <dbReference type="EnsemblMetazoa" id="CPIJ004728-PA"/>
    </source>
</evidence>
<organism>
    <name type="scientific">Culex quinquefasciatus</name>
    <name type="common">Southern house mosquito</name>
    <name type="synonym">Culex pungens</name>
    <dbReference type="NCBI Taxonomy" id="7176"/>
    <lineage>
        <taxon>Eukaryota</taxon>
        <taxon>Metazoa</taxon>
        <taxon>Ecdysozoa</taxon>
        <taxon>Arthropoda</taxon>
        <taxon>Hexapoda</taxon>
        <taxon>Insecta</taxon>
        <taxon>Pterygota</taxon>
        <taxon>Neoptera</taxon>
        <taxon>Endopterygota</taxon>
        <taxon>Diptera</taxon>
        <taxon>Nematocera</taxon>
        <taxon>Culicoidea</taxon>
        <taxon>Culicidae</taxon>
        <taxon>Culicinae</taxon>
        <taxon>Culicini</taxon>
        <taxon>Culex</taxon>
        <taxon>Culex</taxon>
    </lineage>
</organism>
<evidence type="ECO:0000313" key="4">
    <source>
        <dbReference type="Proteomes" id="UP000002320"/>
    </source>
</evidence>
<dbReference type="Gene3D" id="2.170.140.10">
    <property type="entry name" value="Chitin binding domain"/>
    <property type="match status" value="1"/>
</dbReference>
<keyword evidence="4" id="KW-1185">Reference proteome</keyword>
<proteinExistence type="predicted"/>
<reference evidence="2" key="1">
    <citation type="submission" date="2007-03" db="EMBL/GenBank/DDBJ databases">
        <title>Annotation of Culex pipiens quinquefasciatus.</title>
        <authorList>
            <consortium name="The Broad Institute Genome Sequencing Platform"/>
            <person name="Atkinson P.W."/>
            <person name="Hemingway J."/>
            <person name="Christensen B.M."/>
            <person name="Higgs S."/>
            <person name="Kodira C."/>
            <person name="Hannick L."/>
            <person name="Megy K."/>
            <person name="O'Leary S."/>
            <person name="Pearson M."/>
            <person name="Haas B.J."/>
            <person name="Mauceli E."/>
            <person name="Wortman J.R."/>
            <person name="Lee N.H."/>
            <person name="Guigo R."/>
            <person name="Stanke M."/>
            <person name="Alvarado L."/>
            <person name="Amedeo P."/>
            <person name="Antoine C.H."/>
            <person name="Arensburger P."/>
            <person name="Bidwell S.L."/>
            <person name="Crawford M."/>
            <person name="Camaro F."/>
            <person name="Devon K."/>
            <person name="Engels R."/>
            <person name="Hammond M."/>
            <person name="Howarth C."/>
            <person name="Koehrsen M."/>
            <person name="Lawson D."/>
            <person name="Montgomery P."/>
            <person name="Nene V."/>
            <person name="Nusbaum C."/>
            <person name="Puiu D."/>
            <person name="Romero-Severson J."/>
            <person name="Severson D.W."/>
            <person name="Shumway M."/>
            <person name="Sisk P."/>
            <person name="Stolte C."/>
            <person name="Zeng Q."/>
            <person name="Eisenstadt E."/>
            <person name="Fraser-Liggett C."/>
            <person name="Strausberg R."/>
            <person name="Galagan J."/>
            <person name="Birren B."/>
            <person name="Collins F.H."/>
        </authorList>
    </citation>
    <scope>NUCLEOTIDE SEQUENCE [LARGE SCALE GENOMIC DNA]</scope>
    <source>
        <strain evidence="2">JHB</strain>
    </source>
</reference>
<dbReference type="OMA" id="CESCDTI"/>
<dbReference type="SUPFAM" id="SSF57625">
    <property type="entry name" value="Invertebrate chitin-binding proteins"/>
    <property type="match status" value="2"/>
</dbReference>
<dbReference type="OrthoDB" id="7757128at2759"/>
<name>B0WDG8_CULQU</name>
<dbReference type="KEGG" id="cqu:CpipJ_CPIJ004728"/>
<dbReference type="EnsemblMetazoa" id="CPIJ004728-RA">
    <property type="protein sequence ID" value="CPIJ004728-PA"/>
    <property type="gene ID" value="CPIJ004728"/>
</dbReference>
<dbReference type="GO" id="GO:0005576">
    <property type="term" value="C:extracellular region"/>
    <property type="evidence" value="ECO:0007669"/>
    <property type="project" value="InterPro"/>
</dbReference>
<feature type="domain" description="Chitin-binding type-2" evidence="1">
    <location>
        <begin position="117"/>
        <end position="172"/>
    </location>
</feature>
<dbReference type="InParanoid" id="B0WDG8"/>
<dbReference type="GO" id="GO:0008061">
    <property type="term" value="F:chitin binding"/>
    <property type="evidence" value="ECO:0007669"/>
    <property type="project" value="InterPro"/>
</dbReference>
<accession>B0WDG8</accession>
<dbReference type="EMBL" id="DS231897">
    <property type="protein sequence ID" value="EDS44539.1"/>
    <property type="molecule type" value="Genomic_DNA"/>
</dbReference>
<dbReference type="SMART" id="SM00494">
    <property type="entry name" value="ChtBD2"/>
    <property type="match status" value="2"/>
</dbReference>
<evidence type="ECO:0000313" key="2">
    <source>
        <dbReference type="EMBL" id="EDS44539.1"/>
    </source>
</evidence>
<dbReference type="InterPro" id="IPR036508">
    <property type="entry name" value="Chitin-bd_dom_sf"/>
</dbReference>
<dbReference type="PROSITE" id="PS50940">
    <property type="entry name" value="CHIT_BIND_II"/>
    <property type="match status" value="1"/>
</dbReference>
<dbReference type="eggNOG" id="ENOG502SYWE">
    <property type="taxonomic scope" value="Eukaryota"/>
</dbReference>
<dbReference type="Proteomes" id="UP000002320">
    <property type="component" value="Unassembled WGS sequence"/>
</dbReference>
<dbReference type="VEuPathDB" id="VectorBase:CQUJHB011421"/>
<evidence type="ECO:0000259" key="1">
    <source>
        <dbReference type="PROSITE" id="PS50940"/>
    </source>
</evidence>